<keyword evidence="6" id="KW-1185">Reference proteome</keyword>
<dbReference type="Proteomes" id="UP001596106">
    <property type="component" value="Unassembled WGS sequence"/>
</dbReference>
<keyword evidence="2 3" id="KW-0081">Bacteriolytic enzyme</keyword>
<dbReference type="InterPro" id="IPR002196">
    <property type="entry name" value="Glyco_hydro_24"/>
</dbReference>
<organism evidence="5 6">
    <name type="scientific">Larkinella bovis</name>
    <dbReference type="NCBI Taxonomy" id="683041"/>
    <lineage>
        <taxon>Bacteria</taxon>
        <taxon>Pseudomonadati</taxon>
        <taxon>Bacteroidota</taxon>
        <taxon>Cytophagia</taxon>
        <taxon>Cytophagales</taxon>
        <taxon>Spirosomataceae</taxon>
        <taxon>Larkinella</taxon>
    </lineage>
</organism>
<evidence type="ECO:0000313" key="5">
    <source>
        <dbReference type="EMBL" id="MFC5411508.1"/>
    </source>
</evidence>
<keyword evidence="3 5" id="KW-0378">Hydrolase</keyword>
<dbReference type="EMBL" id="JBHSMA010000006">
    <property type="protein sequence ID" value="MFC5411508.1"/>
    <property type="molecule type" value="Genomic_DNA"/>
</dbReference>
<sequence>MQIVSQKPLKTHNMDRNIVSGWVSHHEGTREHVYQDTNGHPTIGIGFNLDAAGAKEQIENLGLNYSDVKAGNQDLTQDQINHLFNQALDQSITDARQIFPAFDSYPSAQQTVIVDMIYNLGEAKFLEFENTINAIRQEDWEGAAREMQDSRWFDQVGDRGEHNVDLMRGELTPETIIGPQSSLEQATTQYADLTGNGFQPADLTPADLTGNGFQPADLTPADLTGNGFQPADLTPADLTGNGFQPADLTPAEPQYADLTGNGFQPADLTPAEPQYADLTGNGFQPADLTPADLTGNGFQPADLTPAEPQYADLTGNGFQPADLTPAEPQYADLTGNGFQPADLTPAEPQYADLTGNGFQPADLTPAEPQYADLTGNGFQPADLTP</sequence>
<keyword evidence="3" id="KW-0326">Glycosidase</keyword>
<dbReference type="Gene3D" id="2.160.20.80">
    <property type="entry name" value="E3 ubiquitin-protein ligase SopA"/>
    <property type="match status" value="2"/>
</dbReference>
<evidence type="ECO:0000256" key="3">
    <source>
        <dbReference type="RuleBase" id="RU003788"/>
    </source>
</evidence>
<comment type="similarity">
    <text evidence="3">Belongs to the glycosyl hydrolase 24 family.</text>
</comment>
<dbReference type="PANTHER" id="PTHR37406:SF1">
    <property type="entry name" value="T4-TYPE LYSOZYME 1-RELATED"/>
    <property type="match status" value="1"/>
</dbReference>
<dbReference type="GO" id="GO:0016787">
    <property type="term" value="F:hydrolase activity"/>
    <property type="evidence" value="ECO:0007669"/>
    <property type="project" value="UniProtKB-KW"/>
</dbReference>
<dbReference type="PRINTS" id="PR00684">
    <property type="entry name" value="T4LYSOZYME"/>
</dbReference>
<dbReference type="SUPFAM" id="SSF53955">
    <property type="entry name" value="Lysozyme-like"/>
    <property type="match status" value="1"/>
</dbReference>
<dbReference type="InterPro" id="IPR023347">
    <property type="entry name" value="Lysozyme_dom_sf"/>
</dbReference>
<evidence type="ECO:0000256" key="2">
    <source>
        <dbReference type="ARBA" id="ARBA00022638"/>
    </source>
</evidence>
<protein>
    <recommendedName>
        <fullName evidence="3">Lysozyme</fullName>
        <ecNumber evidence="3">3.2.1.17</ecNumber>
    </recommendedName>
</protein>
<dbReference type="SUPFAM" id="SSF141571">
    <property type="entry name" value="Pentapeptide repeat-like"/>
    <property type="match status" value="1"/>
</dbReference>
<dbReference type="PANTHER" id="PTHR37406">
    <property type="entry name" value="T4-TYPE LYSOZYME 1-RELATED"/>
    <property type="match status" value="1"/>
</dbReference>
<dbReference type="InterPro" id="IPR052619">
    <property type="entry name" value="Phage_lysozyme-like"/>
</dbReference>
<evidence type="ECO:0000256" key="1">
    <source>
        <dbReference type="ARBA" id="ARBA00022529"/>
    </source>
</evidence>
<evidence type="ECO:0000313" key="6">
    <source>
        <dbReference type="Proteomes" id="UP001596106"/>
    </source>
</evidence>
<dbReference type="EC" id="3.2.1.17" evidence="3"/>
<dbReference type="InterPro" id="IPR023346">
    <property type="entry name" value="Lysozyme-like_dom_sf"/>
</dbReference>
<evidence type="ECO:0000256" key="4">
    <source>
        <dbReference type="SAM" id="MobiDB-lite"/>
    </source>
</evidence>
<comment type="catalytic activity">
    <reaction evidence="3">
        <text>Hydrolysis of (1-&gt;4)-beta-linkages between N-acetylmuramic acid and N-acetyl-D-glucosamine residues in a peptidoglycan and between N-acetyl-D-glucosamine residues in chitodextrins.</text>
        <dbReference type="EC" id="3.2.1.17"/>
    </reaction>
</comment>
<accession>A0ABW0IDE7</accession>
<dbReference type="Pfam" id="PF00959">
    <property type="entry name" value="Phage_lysozyme"/>
    <property type="match status" value="1"/>
</dbReference>
<name>A0ABW0IDE7_9BACT</name>
<proteinExistence type="inferred from homology"/>
<feature type="non-terminal residue" evidence="5">
    <location>
        <position position="385"/>
    </location>
</feature>
<dbReference type="InterPro" id="IPR001165">
    <property type="entry name" value="T4-type_lysozyme"/>
</dbReference>
<reference evidence="6" key="1">
    <citation type="journal article" date="2019" name="Int. J. Syst. Evol. Microbiol.">
        <title>The Global Catalogue of Microorganisms (GCM) 10K type strain sequencing project: providing services to taxonomists for standard genome sequencing and annotation.</title>
        <authorList>
            <consortium name="The Broad Institute Genomics Platform"/>
            <consortium name="The Broad Institute Genome Sequencing Center for Infectious Disease"/>
            <person name="Wu L."/>
            <person name="Ma J."/>
        </authorList>
    </citation>
    <scope>NUCLEOTIDE SEQUENCE [LARGE SCALE GENOMIC DNA]</scope>
    <source>
        <strain evidence="6">CCUG 55250</strain>
    </source>
</reference>
<dbReference type="Gene3D" id="1.10.530.40">
    <property type="match status" value="1"/>
</dbReference>
<feature type="region of interest" description="Disordered" evidence="4">
    <location>
        <begin position="334"/>
        <end position="385"/>
    </location>
</feature>
<keyword evidence="1 3" id="KW-0929">Antimicrobial</keyword>
<comment type="caution">
    <text evidence="5">The sequence shown here is derived from an EMBL/GenBank/DDBJ whole genome shotgun (WGS) entry which is preliminary data.</text>
</comment>
<gene>
    <name evidence="5" type="ORF">ACFPMF_19460</name>
</gene>
<dbReference type="RefSeq" id="WP_379848401.1">
    <property type="nucleotide sequence ID" value="NZ_JBHSMA010000006.1"/>
</dbReference>